<evidence type="ECO:0000313" key="1">
    <source>
        <dbReference type="EMBL" id="MBA4506013.1"/>
    </source>
</evidence>
<dbReference type="Pfam" id="PF19827">
    <property type="entry name" value="DUF6308"/>
    <property type="match status" value="1"/>
</dbReference>
<sequence>MAGDFANAESLLRRYYGSRLEGSKSALDKEGWYSGAYYDEWGESTSPKNPTAFTAEDLLAVSYLSVSISGRAAAEILHRRREEINDCLAAAVGECEGYASLSEVPLEKTSYTGIVKFLPDTAWAPFLLEKKLRELDGIGAVKASKLIARKLPRIYPIYDERVTALTGARDQYMRPLHVTLVENPGVEQTLEELRRSVGLPASISSIRVFDVLVWMEQTDLVRGLGR</sequence>
<dbReference type="InterPro" id="IPR046275">
    <property type="entry name" value="DUF6308"/>
</dbReference>
<dbReference type="AlphaFoldDB" id="A0A6C1U201"/>
<dbReference type="OrthoDB" id="5178186at2"/>
<organism evidence="2 3">
    <name type="scientific">Corynebacterium sanguinis</name>
    <dbReference type="NCBI Taxonomy" id="2594913"/>
    <lineage>
        <taxon>Bacteria</taxon>
        <taxon>Bacillati</taxon>
        <taxon>Actinomycetota</taxon>
        <taxon>Actinomycetes</taxon>
        <taxon>Mycobacteriales</taxon>
        <taxon>Corynebacteriaceae</taxon>
        <taxon>Corynebacterium</taxon>
    </lineage>
</organism>
<reference evidence="2 3" key="1">
    <citation type="submission" date="2018-12" db="EMBL/GenBank/DDBJ databases">
        <title>Corynebacterium sanguinis sp. nov., a clinically-associated and environmental corynebacterium.</title>
        <authorList>
            <person name="Gonzales-Siles L."/>
            <person name="Jaen-Luchoro D."/>
            <person name="Cardew S."/>
            <person name="Inganas E."/>
            <person name="Ohlen M."/>
            <person name="Jensie-Markopolous S."/>
            <person name="Pinyeiro-Iglesias B."/>
            <person name="Molin K."/>
            <person name="Skovbjerg S."/>
            <person name="Svensson-Stadler L."/>
            <person name="Funke G."/>
            <person name="Moore E.R.B."/>
        </authorList>
    </citation>
    <scope>NUCLEOTIDE SEQUENCE [LARGE SCALE GENOMIC DNA]</scope>
    <source>
        <strain evidence="2 3">58734</strain>
    </source>
</reference>
<proteinExistence type="predicted"/>
<protein>
    <submittedName>
        <fullName evidence="2">Uncharacterized protein</fullName>
    </submittedName>
</protein>
<dbReference type="EMBL" id="RXIR01000010">
    <property type="protein sequence ID" value="TVS28725.1"/>
    <property type="molecule type" value="Genomic_DNA"/>
</dbReference>
<evidence type="ECO:0000313" key="2">
    <source>
        <dbReference type="EMBL" id="TVS28725.1"/>
    </source>
</evidence>
<evidence type="ECO:0000313" key="4">
    <source>
        <dbReference type="Proteomes" id="UP000580709"/>
    </source>
</evidence>
<gene>
    <name evidence="2" type="ORF">EKI59_06090</name>
    <name evidence="1" type="ORF">H0H28_11960</name>
</gene>
<name>A0A6C1U201_9CORY</name>
<dbReference type="Proteomes" id="UP000336646">
    <property type="component" value="Unassembled WGS sequence"/>
</dbReference>
<comment type="caution">
    <text evidence="2">The sequence shown here is derived from an EMBL/GenBank/DDBJ whole genome shotgun (WGS) entry which is preliminary data.</text>
</comment>
<evidence type="ECO:0000313" key="3">
    <source>
        <dbReference type="Proteomes" id="UP000336646"/>
    </source>
</evidence>
<dbReference type="EMBL" id="JACEOR010000544">
    <property type="protein sequence ID" value="MBA4506013.1"/>
    <property type="molecule type" value="Genomic_DNA"/>
</dbReference>
<dbReference type="Proteomes" id="UP000580709">
    <property type="component" value="Unassembled WGS sequence"/>
</dbReference>
<reference evidence="1 4" key="2">
    <citation type="submission" date="2020-07" db="EMBL/GenBank/DDBJ databases">
        <authorList>
            <person name="Khare M."/>
        </authorList>
    </citation>
    <scope>NUCLEOTIDE SEQUENCE [LARGE SCALE GENOMIC DNA]</scope>
    <source>
        <strain evidence="1 4">P8776</strain>
    </source>
</reference>
<accession>A0A6C1U201</accession>
<keyword evidence="4" id="KW-1185">Reference proteome</keyword>